<proteinExistence type="predicted"/>
<feature type="region of interest" description="Disordered" evidence="1">
    <location>
        <begin position="271"/>
        <end position="299"/>
    </location>
</feature>
<gene>
    <name evidence="2" type="ORF">CALCODRAFT_508281</name>
</gene>
<evidence type="ECO:0000256" key="1">
    <source>
        <dbReference type="SAM" id="MobiDB-lite"/>
    </source>
</evidence>
<dbReference type="OrthoDB" id="3389649at2759"/>
<evidence type="ECO:0000313" key="2">
    <source>
        <dbReference type="EMBL" id="KZT58264.1"/>
    </source>
</evidence>
<dbReference type="Proteomes" id="UP000076842">
    <property type="component" value="Unassembled WGS sequence"/>
</dbReference>
<dbReference type="AlphaFoldDB" id="A0A165GMV4"/>
<dbReference type="EMBL" id="KV423953">
    <property type="protein sequence ID" value="KZT58264.1"/>
    <property type="molecule type" value="Genomic_DNA"/>
</dbReference>
<protein>
    <submittedName>
        <fullName evidence="2">Uncharacterized protein</fullName>
    </submittedName>
</protein>
<dbReference type="InParanoid" id="A0A165GMV4"/>
<accession>A0A165GMV4</accession>
<keyword evidence="3" id="KW-1185">Reference proteome</keyword>
<evidence type="ECO:0000313" key="3">
    <source>
        <dbReference type="Proteomes" id="UP000076842"/>
    </source>
</evidence>
<organism evidence="2 3">
    <name type="scientific">Calocera cornea HHB12733</name>
    <dbReference type="NCBI Taxonomy" id="1353952"/>
    <lineage>
        <taxon>Eukaryota</taxon>
        <taxon>Fungi</taxon>
        <taxon>Dikarya</taxon>
        <taxon>Basidiomycota</taxon>
        <taxon>Agaricomycotina</taxon>
        <taxon>Dacrymycetes</taxon>
        <taxon>Dacrymycetales</taxon>
        <taxon>Dacrymycetaceae</taxon>
        <taxon>Calocera</taxon>
    </lineage>
</organism>
<reference evidence="2 3" key="1">
    <citation type="journal article" date="2016" name="Mol. Biol. Evol.">
        <title>Comparative Genomics of Early-Diverging Mushroom-Forming Fungi Provides Insights into the Origins of Lignocellulose Decay Capabilities.</title>
        <authorList>
            <person name="Nagy L.G."/>
            <person name="Riley R."/>
            <person name="Tritt A."/>
            <person name="Adam C."/>
            <person name="Daum C."/>
            <person name="Floudas D."/>
            <person name="Sun H."/>
            <person name="Yadav J.S."/>
            <person name="Pangilinan J."/>
            <person name="Larsson K.H."/>
            <person name="Matsuura K."/>
            <person name="Barry K."/>
            <person name="Labutti K."/>
            <person name="Kuo R."/>
            <person name="Ohm R.A."/>
            <person name="Bhattacharya S.S."/>
            <person name="Shirouzu T."/>
            <person name="Yoshinaga Y."/>
            <person name="Martin F.M."/>
            <person name="Grigoriev I.V."/>
            <person name="Hibbett D.S."/>
        </authorList>
    </citation>
    <scope>NUCLEOTIDE SEQUENCE [LARGE SCALE GENOMIC DNA]</scope>
    <source>
        <strain evidence="2 3">HHB12733</strain>
    </source>
</reference>
<name>A0A165GMV4_9BASI</name>
<sequence>MPKEMVNSLKAGEYQRHASDEVHVHLKAEDYQDILICPHRYAANGAVQMESEARRHLRLQLEQAISSVISREDPEQAALFFRDLVEGLCTTASDLFLGAQPFPNWIPILLRTLSNLRTLPSAAINSARDDRTSEAETLDTNLSTPVPRDEVWVVDVNPNSPSRRRYPERPHHYVKLNFSNALLRWDFKTWLGVSQYLHLPGYESQPYKWTTCLDEAELFDPPIAICTNGVIFSASDIEAIFHVDFAKPVQLALPQIQRWLPWQEVVGLQRNTDDNDAAETREAEPGIERSARSKRSIDVRRDARPSILSYDPAQLPINKKQKTAVSPFNGAVDQQLGLDVPSHPHTFSSNGRSAYLASTSATLGSSQDDPIRQTAELGALELQLTFNMDLSENDVNYLLPFSDTYEAYWANPPPEELHTLPFVLENGEMRRAIPRLAAEKKALAAWLRHQARWKGKQGGQISYREAYRSYRRLALSSLE</sequence>
<feature type="compositionally biased region" description="Basic and acidic residues" evidence="1">
    <location>
        <begin position="278"/>
        <end position="299"/>
    </location>
</feature>